<organism evidence="1 2">
    <name type="scientific">Rozella allomycis (strain CSF55)</name>
    <dbReference type="NCBI Taxonomy" id="988480"/>
    <lineage>
        <taxon>Eukaryota</taxon>
        <taxon>Fungi</taxon>
        <taxon>Fungi incertae sedis</taxon>
        <taxon>Cryptomycota</taxon>
        <taxon>Cryptomycota incertae sedis</taxon>
        <taxon>Rozella</taxon>
    </lineage>
</organism>
<name>A0A4P9YAZ9_ROZAC</name>
<reference evidence="2" key="1">
    <citation type="journal article" date="2018" name="Nat. Microbiol.">
        <title>Leveraging single-cell genomics to expand the fungal tree of life.</title>
        <authorList>
            <person name="Ahrendt S.R."/>
            <person name="Quandt C.A."/>
            <person name="Ciobanu D."/>
            <person name="Clum A."/>
            <person name="Salamov A."/>
            <person name="Andreopoulos B."/>
            <person name="Cheng J.F."/>
            <person name="Woyke T."/>
            <person name="Pelin A."/>
            <person name="Henrissat B."/>
            <person name="Reynolds N.K."/>
            <person name="Benny G.L."/>
            <person name="Smith M.E."/>
            <person name="James T.Y."/>
            <person name="Grigoriev I.V."/>
        </authorList>
    </citation>
    <scope>NUCLEOTIDE SEQUENCE [LARGE SCALE GENOMIC DNA]</scope>
    <source>
        <strain evidence="2">CSF55</strain>
    </source>
</reference>
<sequence length="149" mass="17203">MFTSETSDTAAITLSHRQKTLQSPTYSLKFANPRSAMPSDLFVFPSEYSYTKRIPSTAQDEILDKSRIRTGIIETYQRISPAHVHMRKRLRGVRSHQRTLNWKEKLVNKVARVRAPDLQSYFLSYRICLHVAVLNKGIFIGPNQFNKCS</sequence>
<gene>
    <name evidence="1" type="ORF">ROZALSC1DRAFT_25317</name>
</gene>
<evidence type="ECO:0000313" key="1">
    <source>
        <dbReference type="EMBL" id="RKP16407.1"/>
    </source>
</evidence>
<evidence type="ECO:0000313" key="2">
    <source>
        <dbReference type="Proteomes" id="UP000281549"/>
    </source>
</evidence>
<dbReference type="AlphaFoldDB" id="A0A4P9YAZ9"/>
<dbReference type="EMBL" id="ML006583">
    <property type="protein sequence ID" value="RKP16407.1"/>
    <property type="molecule type" value="Genomic_DNA"/>
</dbReference>
<protein>
    <submittedName>
        <fullName evidence="1">Uncharacterized protein</fullName>
    </submittedName>
</protein>
<proteinExistence type="predicted"/>
<dbReference type="Proteomes" id="UP000281549">
    <property type="component" value="Unassembled WGS sequence"/>
</dbReference>
<accession>A0A4P9YAZ9</accession>